<gene>
    <name evidence="11 14" type="primary">thiI</name>
    <name evidence="14" type="ORF">GCM10023095_23120</name>
</gene>
<keyword evidence="7 11" id="KW-0694">RNA-binding</keyword>
<keyword evidence="15" id="KW-1185">Reference proteome</keyword>
<dbReference type="NCBIfam" id="TIGR00342">
    <property type="entry name" value="tRNA uracil 4-sulfurtransferase ThiI"/>
    <property type="match status" value="1"/>
</dbReference>
<feature type="binding site" evidence="11">
    <location>
        <position position="267"/>
    </location>
    <ligand>
        <name>ATP</name>
        <dbReference type="ChEBI" id="CHEBI:30616"/>
    </ligand>
</feature>
<dbReference type="Pfam" id="PF02568">
    <property type="entry name" value="ThiI"/>
    <property type="match status" value="1"/>
</dbReference>
<dbReference type="SUPFAM" id="SSF143437">
    <property type="entry name" value="THUMP domain-like"/>
    <property type="match status" value="1"/>
</dbReference>
<dbReference type="Pfam" id="PF22025">
    <property type="entry name" value="ThiI_fer"/>
    <property type="match status" value="1"/>
</dbReference>
<dbReference type="InterPro" id="IPR001763">
    <property type="entry name" value="Rhodanese-like_dom"/>
</dbReference>
<comment type="similarity">
    <text evidence="11">Belongs to the ThiI family.</text>
</comment>
<comment type="caution">
    <text evidence="11">Lacks conserved residue(s) required for the propagation of feature annotation.</text>
</comment>
<comment type="pathway">
    <text evidence="11">Cofactor biosynthesis; thiamine diphosphate biosynthesis.</text>
</comment>
<dbReference type="Pfam" id="PF02926">
    <property type="entry name" value="THUMP"/>
    <property type="match status" value="1"/>
</dbReference>
<keyword evidence="6 11" id="KW-0067">ATP-binding</keyword>
<dbReference type="PROSITE" id="PS51165">
    <property type="entry name" value="THUMP"/>
    <property type="match status" value="1"/>
</dbReference>
<evidence type="ECO:0000256" key="5">
    <source>
        <dbReference type="ARBA" id="ARBA00022741"/>
    </source>
</evidence>
<dbReference type="EC" id="2.8.1.4" evidence="11"/>
<evidence type="ECO:0000259" key="13">
    <source>
        <dbReference type="PROSITE" id="PS51165"/>
    </source>
</evidence>
<dbReference type="NCBIfam" id="TIGR04271">
    <property type="entry name" value="ThiI_C_thiazole"/>
    <property type="match status" value="1"/>
</dbReference>
<dbReference type="InterPro" id="IPR014729">
    <property type="entry name" value="Rossmann-like_a/b/a_fold"/>
</dbReference>
<feature type="binding site" evidence="11">
    <location>
        <position position="289"/>
    </location>
    <ligand>
        <name>ATP</name>
        <dbReference type="ChEBI" id="CHEBI:30616"/>
    </ligand>
</feature>
<feature type="disulfide bond" description="Redox-active" evidence="11">
    <location>
        <begin position="346"/>
        <end position="458"/>
    </location>
</feature>
<keyword evidence="5 11" id="KW-0547">Nucleotide-binding</keyword>
<name>A0ABP8QEX7_9GAMM</name>
<keyword evidence="4 11" id="KW-0808">Transferase</keyword>
<dbReference type="PANTHER" id="PTHR43209">
    <property type="entry name" value="TRNA SULFURTRANSFERASE"/>
    <property type="match status" value="1"/>
</dbReference>
<keyword evidence="8 11" id="KW-0784">Thiamine biosynthesis</keyword>
<dbReference type="Proteomes" id="UP001501321">
    <property type="component" value="Unassembled WGS sequence"/>
</dbReference>
<dbReference type="InterPro" id="IPR054173">
    <property type="entry name" value="ThiI_fer"/>
</dbReference>
<feature type="active site" description="Cysteine persulfide intermediate" evidence="11">
    <location>
        <position position="458"/>
    </location>
</feature>
<dbReference type="InterPro" id="IPR026340">
    <property type="entry name" value="THII_Thiazole_biosynth_dom"/>
</dbReference>
<dbReference type="InterPro" id="IPR049962">
    <property type="entry name" value="THUMP_ThiI"/>
</dbReference>
<evidence type="ECO:0000256" key="2">
    <source>
        <dbReference type="ARBA" id="ARBA00022490"/>
    </source>
</evidence>
<evidence type="ECO:0000256" key="4">
    <source>
        <dbReference type="ARBA" id="ARBA00022679"/>
    </source>
</evidence>
<dbReference type="CDD" id="cd01712">
    <property type="entry name" value="PPase_ThiI"/>
    <property type="match status" value="1"/>
</dbReference>
<dbReference type="HAMAP" id="MF_00021">
    <property type="entry name" value="ThiI"/>
    <property type="match status" value="1"/>
</dbReference>
<evidence type="ECO:0000256" key="1">
    <source>
        <dbReference type="ARBA" id="ARBA00004496"/>
    </source>
</evidence>
<dbReference type="PROSITE" id="PS50206">
    <property type="entry name" value="RHODANESE_3"/>
    <property type="match status" value="1"/>
</dbReference>
<comment type="caution">
    <text evidence="14">The sequence shown here is derived from an EMBL/GenBank/DDBJ whole genome shotgun (WGS) entry which is preliminary data.</text>
</comment>
<evidence type="ECO:0000256" key="3">
    <source>
        <dbReference type="ARBA" id="ARBA00022555"/>
    </source>
</evidence>
<feature type="binding site" evidence="11">
    <location>
        <position position="298"/>
    </location>
    <ligand>
        <name>ATP</name>
        <dbReference type="ChEBI" id="CHEBI:30616"/>
    </ligand>
</feature>
<evidence type="ECO:0000313" key="15">
    <source>
        <dbReference type="Proteomes" id="UP001501321"/>
    </source>
</evidence>
<organism evidence="14 15">
    <name type="scientific">Pseudaeromonas paramecii</name>
    <dbReference type="NCBI Taxonomy" id="2138166"/>
    <lineage>
        <taxon>Bacteria</taxon>
        <taxon>Pseudomonadati</taxon>
        <taxon>Pseudomonadota</taxon>
        <taxon>Gammaproteobacteria</taxon>
        <taxon>Aeromonadales</taxon>
        <taxon>Aeromonadaceae</taxon>
        <taxon>Pseudaeromonas</taxon>
    </lineage>
</organism>
<comment type="subcellular location">
    <subcellularLocation>
        <location evidence="1 11">Cytoplasm</location>
    </subcellularLocation>
</comment>
<evidence type="ECO:0000313" key="14">
    <source>
        <dbReference type="EMBL" id="GAA4500829.1"/>
    </source>
</evidence>
<sequence>MKFIIKLFPEITIKSKSVRQRMCKVLQGNIRNVLRRIGVEARVRNDWDKLVVSCDDGDDKLRAAVVECLKCTPGIQQILEVQEHRFATLHDIYEATAPVYGPQLAGKSFCVRVKRKGQHEFTSIEIERYVGGGLNQNFATGGVKLKSPQMLINLEVENERLYLVSAIHPGLGGYPLSTQEKVLSLISGGFDSGVSSYQFIKRGCRVYYCFFNLGGRAHEVGVKQVAYYLWNKFGASHRVRFVSVPFEPVVGEILEKVEDSHMGVILKRMMMRAASAVAADLGIEALVTGESVGQVSSQTLTNLSVIDSVTDTLILRPLIVSDKQDIIDTARQIGTLEFAETMPEYCGVISKKPTVKARMERVLEEEAKFDFGVLEQVVKDAVYLDIRQIGEETQAEVQEVETVQALSSADVILDIRSPDEQEERPFAVDGHEVRHLPFYKLATQFGDLDQSCTYLLYCEKGVMSKLQALYLKEQGFQNVKVYRQN</sequence>
<reference evidence="15" key="1">
    <citation type="journal article" date="2019" name="Int. J. Syst. Evol. Microbiol.">
        <title>The Global Catalogue of Microorganisms (GCM) 10K type strain sequencing project: providing services to taxonomists for standard genome sequencing and annotation.</title>
        <authorList>
            <consortium name="The Broad Institute Genomics Platform"/>
            <consortium name="The Broad Institute Genome Sequencing Center for Infectious Disease"/>
            <person name="Wu L."/>
            <person name="Ma J."/>
        </authorList>
    </citation>
    <scope>NUCLEOTIDE SEQUENCE [LARGE SCALE GENOMIC DNA]</scope>
    <source>
        <strain evidence="15">JCM 32226</strain>
    </source>
</reference>
<dbReference type="CDD" id="cd11716">
    <property type="entry name" value="THUMP_ThiI"/>
    <property type="match status" value="1"/>
</dbReference>
<dbReference type="RefSeq" id="WP_345013228.1">
    <property type="nucleotide sequence ID" value="NZ_BAABFC010000014.1"/>
</dbReference>
<evidence type="ECO:0000256" key="9">
    <source>
        <dbReference type="ARBA" id="ARBA00023157"/>
    </source>
</evidence>
<dbReference type="Gene3D" id="3.40.50.620">
    <property type="entry name" value="HUPs"/>
    <property type="match status" value="1"/>
</dbReference>
<dbReference type="CDD" id="cd00158">
    <property type="entry name" value="RHOD"/>
    <property type="match status" value="1"/>
</dbReference>
<comment type="catalytic activity">
    <reaction evidence="11">
        <text>[ThiI sulfur-carrier protein]-S-sulfanyl-L-cysteine + a uridine in tRNA + 2 reduced [2Fe-2S]-[ferredoxin] + ATP + H(+) = [ThiI sulfur-carrier protein]-L-cysteine + a 4-thiouridine in tRNA + 2 oxidized [2Fe-2S]-[ferredoxin] + AMP + diphosphate</text>
        <dbReference type="Rhea" id="RHEA:24176"/>
        <dbReference type="Rhea" id="RHEA-COMP:10000"/>
        <dbReference type="Rhea" id="RHEA-COMP:10001"/>
        <dbReference type="Rhea" id="RHEA-COMP:13337"/>
        <dbReference type="Rhea" id="RHEA-COMP:13338"/>
        <dbReference type="Rhea" id="RHEA-COMP:13339"/>
        <dbReference type="Rhea" id="RHEA-COMP:13340"/>
        <dbReference type="ChEBI" id="CHEBI:15378"/>
        <dbReference type="ChEBI" id="CHEBI:29950"/>
        <dbReference type="ChEBI" id="CHEBI:30616"/>
        <dbReference type="ChEBI" id="CHEBI:33019"/>
        <dbReference type="ChEBI" id="CHEBI:33737"/>
        <dbReference type="ChEBI" id="CHEBI:33738"/>
        <dbReference type="ChEBI" id="CHEBI:61963"/>
        <dbReference type="ChEBI" id="CHEBI:65315"/>
        <dbReference type="ChEBI" id="CHEBI:136798"/>
        <dbReference type="ChEBI" id="CHEBI:456215"/>
        <dbReference type="EC" id="2.8.1.4"/>
    </reaction>
</comment>
<dbReference type="InterPro" id="IPR050102">
    <property type="entry name" value="tRNA_sulfurtransferase_ThiI"/>
</dbReference>
<protein>
    <recommendedName>
        <fullName evidence="11">tRNA sulfurtransferase</fullName>
        <ecNumber evidence="11">2.8.1.4</ecNumber>
    </recommendedName>
    <alternativeName>
        <fullName evidence="11">Sulfur carrier protein ThiS sulfurtransferase</fullName>
    </alternativeName>
    <alternativeName>
        <fullName evidence="11">Thiamine biosynthesis protein ThiI</fullName>
    </alternativeName>
    <alternativeName>
        <fullName evidence="11">tRNA 4-thiouridine synthase</fullName>
    </alternativeName>
</protein>
<dbReference type="EMBL" id="BAABFC010000014">
    <property type="protein sequence ID" value="GAA4500829.1"/>
    <property type="molecule type" value="Genomic_DNA"/>
</dbReference>
<dbReference type="InterPro" id="IPR003720">
    <property type="entry name" value="tRNA_STrfase"/>
</dbReference>
<comment type="function">
    <text evidence="11">Catalyzes the ATP-dependent transfer of a sulfur to tRNA to produce 4-thiouridine in position 8 of tRNAs, which functions as a near-UV photosensor. Also catalyzes the transfer of sulfur to the sulfur carrier protein ThiS, forming ThiS-thiocarboxylate. This is a step in the synthesis of thiazole, in the thiamine biosynthesis pathway. The sulfur is donated as persulfide by IscS.</text>
</comment>
<feature type="domain" description="THUMP" evidence="13">
    <location>
        <begin position="63"/>
        <end position="167"/>
    </location>
</feature>
<feature type="binding site" evidence="11">
    <location>
        <begin position="185"/>
        <end position="186"/>
    </location>
    <ligand>
        <name>ATP</name>
        <dbReference type="ChEBI" id="CHEBI:30616"/>
    </ligand>
</feature>
<dbReference type="PANTHER" id="PTHR43209:SF1">
    <property type="entry name" value="TRNA SULFURTRANSFERASE"/>
    <property type="match status" value="1"/>
</dbReference>
<evidence type="ECO:0000256" key="10">
    <source>
        <dbReference type="ARBA" id="ARBA00023284"/>
    </source>
</evidence>
<evidence type="ECO:0000256" key="7">
    <source>
        <dbReference type="ARBA" id="ARBA00022884"/>
    </source>
</evidence>
<dbReference type="InterPro" id="IPR020536">
    <property type="entry name" value="ThiI_AANH"/>
</dbReference>
<comment type="catalytic activity">
    <reaction evidence="11">
        <text>[ThiS sulfur-carrier protein]-C-terminal Gly-Gly-AMP + S-sulfanyl-L-cysteinyl-[cysteine desulfurase] + AH2 = [ThiS sulfur-carrier protein]-C-terminal-Gly-aminoethanethioate + L-cysteinyl-[cysteine desulfurase] + A + AMP + 2 H(+)</text>
        <dbReference type="Rhea" id="RHEA:43340"/>
        <dbReference type="Rhea" id="RHEA-COMP:12157"/>
        <dbReference type="Rhea" id="RHEA-COMP:12158"/>
        <dbReference type="Rhea" id="RHEA-COMP:12910"/>
        <dbReference type="Rhea" id="RHEA-COMP:19908"/>
        <dbReference type="ChEBI" id="CHEBI:13193"/>
        <dbReference type="ChEBI" id="CHEBI:15378"/>
        <dbReference type="ChEBI" id="CHEBI:17499"/>
        <dbReference type="ChEBI" id="CHEBI:29950"/>
        <dbReference type="ChEBI" id="CHEBI:61963"/>
        <dbReference type="ChEBI" id="CHEBI:90618"/>
        <dbReference type="ChEBI" id="CHEBI:232372"/>
        <dbReference type="ChEBI" id="CHEBI:456215"/>
    </reaction>
</comment>
<dbReference type="InterPro" id="IPR036873">
    <property type="entry name" value="Rhodanese-like_dom_sf"/>
</dbReference>
<dbReference type="SUPFAM" id="SSF52821">
    <property type="entry name" value="Rhodanese/Cell cycle control phosphatase"/>
    <property type="match status" value="1"/>
</dbReference>
<accession>A0ABP8QEX7</accession>
<dbReference type="InterPro" id="IPR049961">
    <property type="entry name" value="ThiI_N"/>
</dbReference>
<evidence type="ECO:0000256" key="11">
    <source>
        <dbReference type="HAMAP-Rule" id="MF_00021"/>
    </source>
</evidence>
<dbReference type="Gene3D" id="3.30.2130.30">
    <property type="match status" value="1"/>
</dbReference>
<keyword evidence="3 11" id="KW-0820">tRNA-binding</keyword>
<dbReference type="InterPro" id="IPR004114">
    <property type="entry name" value="THUMP_dom"/>
</dbReference>
<dbReference type="Gene3D" id="3.40.250.10">
    <property type="entry name" value="Rhodanese-like domain"/>
    <property type="match status" value="1"/>
</dbReference>
<keyword evidence="9 11" id="KW-1015">Disulfide bond</keyword>
<dbReference type="SUPFAM" id="SSF52402">
    <property type="entry name" value="Adenine nucleotide alpha hydrolases-like"/>
    <property type="match status" value="1"/>
</dbReference>
<keyword evidence="10 11" id="KW-0676">Redox-active center</keyword>
<evidence type="ECO:0000256" key="8">
    <source>
        <dbReference type="ARBA" id="ARBA00022977"/>
    </source>
</evidence>
<evidence type="ECO:0000256" key="6">
    <source>
        <dbReference type="ARBA" id="ARBA00022840"/>
    </source>
</evidence>
<proteinExistence type="inferred from homology"/>
<feature type="domain" description="Rhodanese" evidence="12">
    <location>
        <begin position="406"/>
        <end position="485"/>
    </location>
</feature>
<dbReference type="Pfam" id="PF00581">
    <property type="entry name" value="Rhodanese"/>
    <property type="match status" value="1"/>
</dbReference>
<dbReference type="SMART" id="SM00981">
    <property type="entry name" value="THUMP"/>
    <property type="match status" value="1"/>
</dbReference>
<keyword evidence="2 11" id="KW-0963">Cytoplasm</keyword>
<evidence type="ECO:0000259" key="12">
    <source>
        <dbReference type="PROSITE" id="PS50206"/>
    </source>
</evidence>